<gene>
    <name evidence="2" type="ORF">GQ607_000394</name>
</gene>
<dbReference type="OrthoDB" id="5428737at2759"/>
<sequence length="129" mass="14318">MVDDAAPDTLPGRSIPPPDGQEDGGGPPELSLPAGDSSTRDVQRRRRRKHRKINIGLARKFDLMTKLLRNLDALVYAELCTLYYMEYGVRVLASIDQILTQPPGVRYFASLSAYMVNITGLRLSPMTTP</sequence>
<reference evidence="2 3" key="1">
    <citation type="submission" date="2019-12" db="EMBL/GenBank/DDBJ databases">
        <title>A genome sequence resource for the geographically widespread anthracnose pathogen Colletotrichum asianum.</title>
        <authorList>
            <person name="Meng Y."/>
        </authorList>
    </citation>
    <scope>NUCLEOTIDE SEQUENCE [LARGE SCALE GENOMIC DNA]</scope>
    <source>
        <strain evidence="2 3">ICMP 18580</strain>
    </source>
</reference>
<name>A0A8H3ZUF5_9PEZI</name>
<dbReference type="Proteomes" id="UP000434172">
    <property type="component" value="Unassembled WGS sequence"/>
</dbReference>
<evidence type="ECO:0000256" key="1">
    <source>
        <dbReference type="SAM" id="MobiDB-lite"/>
    </source>
</evidence>
<evidence type="ECO:0000313" key="2">
    <source>
        <dbReference type="EMBL" id="KAF0332378.1"/>
    </source>
</evidence>
<organism evidence="2 3">
    <name type="scientific">Colletotrichum asianum</name>
    <dbReference type="NCBI Taxonomy" id="702518"/>
    <lineage>
        <taxon>Eukaryota</taxon>
        <taxon>Fungi</taxon>
        <taxon>Dikarya</taxon>
        <taxon>Ascomycota</taxon>
        <taxon>Pezizomycotina</taxon>
        <taxon>Sordariomycetes</taxon>
        <taxon>Hypocreomycetidae</taxon>
        <taxon>Glomerellales</taxon>
        <taxon>Glomerellaceae</taxon>
        <taxon>Colletotrichum</taxon>
        <taxon>Colletotrichum gloeosporioides species complex</taxon>
    </lineage>
</organism>
<proteinExistence type="predicted"/>
<accession>A0A8H3ZUF5</accession>
<protein>
    <submittedName>
        <fullName evidence="2">Uncharacterized protein</fullName>
    </submittedName>
</protein>
<evidence type="ECO:0000313" key="3">
    <source>
        <dbReference type="Proteomes" id="UP000434172"/>
    </source>
</evidence>
<feature type="region of interest" description="Disordered" evidence="1">
    <location>
        <begin position="1"/>
        <end position="48"/>
    </location>
</feature>
<comment type="caution">
    <text evidence="2">The sequence shown here is derived from an EMBL/GenBank/DDBJ whole genome shotgun (WGS) entry which is preliminary data.</text>
</comment>
<keyword evidence="3" id="KW-1185">Reference proteome</keyword>
<dbReference type="AlphaFoldDB" id="A0A8H3ZUF5"/>
<dbReference type="EMBL" id="WOWK01000001">
    <property type="protein sequence ID" value="KAF0332378.1"/>
    <property type="molecule type" value="Genomic_DNA"/>
</dbReference>